<name>A0AAV4YBR3_CAEEX</name>
<accession>A0AAV4YBR3</accession>
<evidence type="ECO:0000313" key="2">
    <source>
        <dbReference type="EMBL" id="GIZ03624.1"/>
    </source>
</evidence>
<dbReference type="AlphaFoldDB" id="A0AAV4YBR3"/>
<reference evidence="2 3" key="1">
    <citation type="submission" date="2021-06" db="EMBL/GenBank/DDBJ databases">
        <title>Caerostris extrusa draft genome.</title>
        <authorList>
            <person name="Kono N."/>
            <person name="Arakawa K."/>
        </authorList>
    </citation>
    <scope>NUCLEOTIDE SEQUENCE [LARGE SCALE GENOMIC DNA]</scope>
</reference>
<sequence>MRKFRKRLNKVYCCVRLKIFLVYFKSGMSRRSLKKSMGNSHSQSVSRFTPSLLNGNQKEGRGKKFNGAKFASPENRVLPVPSNVSQRLRSTDNGNILQNGGTISGRKIPLACPESELVQLLQKKCQTFAANC</sequence>
<keyword evidence="3" id="KW-1185">Reference proteome</keyword>
<proteinExistence type="predicted"/>
<evidence type="ECO:0000256" key="1">
    <source>
        <dbReference type="SAM" id="MobiDB-lite"/>
    </source>
</evidence>
<dbReference type="Proteomes" id="UP001054945">
    <property type="component" value="Unassembled WGS sequence"/>
</dbReference>
<gene>
    <name evidence="2" type="primary">AVEN_84965_1</name>
    <name evidence="2" type="ORF">CEXT_242331</name>
</gene>
<protein>
    <submittedName>
        <fullName evidence="2">Uncharacterized protein</fullName>
    </submittedName>
</protein>
<dbReference type="EMBL" id="BPLR01018978">
    <property type="protein sequence ID" value="GIZ03624.1"/>
    <property type="molecule type" value="Genomic_DNA"/>
</dbReference>
<feature type="compositionally biased region" description="Polar residues" evidence="1">
    <location>
        <begin position="37"/>
        <end position="57"/>
    </location>
</feature>
<organism evidence="2 3">
    <name type="scientific">Caerostris extrusa</name>
    <name type="common">Bark spider</name>
    <name type="synonym">Caerostris bankana</name>
    <dbReference type="NCBI Taxonomy" id="172846"/>
    <lineage>
        <taxon>Eukaryota</taxon>
        <taxon>Metazoa</taxon>
        <taxon>Ecdysozoa</taxon>
        <taxon>Arthropoda</taxon>
        <taxon>Chelicerata</taxon>
        <taxon>Arachnida</taxon>
        <taxon>Araneae</taxon>
        <taxon>Araneomorphae</taxon>
        <taxon>Entelegynae</taxon>
        <taxon>Araneoidea</taxon>
        <taxon>Araneidae</taxon>
        <taxon>Caerostris</taxon>
    </lineage>
</organism>
<feature type="region of interest" description="Disordered" evidence="1">
    <location>
        <begin position="34"/>
        <end position="68"/>
    </location>
</feature>
<evidence type="ECO:0000313" key="3">
    <source>
        <dbReference type="Proteomes" id="UP001054945"/>
    </source>
</evidence>
<comment type="caution">
    <text evidence="2">The sequence shown here is derived from an EMBL/GenBank/DDBJ whole genome shotgun (WGS) entry which is preliminary data.</text>
</comment>